<evidence type="ECO:0000313" key="10">
    <source>
        <dbReference type="EMBL" id="AMK76380.1"/>
    </source>
</evidence>
<reference evidence="10 11" key="1">
    <citation type="journal article" date="2015" name="Environ. Microbiol.">
        <title>Methane oxidation coupled to nitrate reduction under hypoxia by the Gammaproteobacterium Methylomonas denitrificans, sp. nov. type strain FJG1.</title>
        <authorList>
            <person name="Kits K.D."/>
            <person name="Klotz M.G."/>
            <person name="Stein L.Y."/>
        </authorList>
    </citation>
    <scope>NUCLEOTIDE SEQUENCE [LARGE SCALE GENOMIC DNA]</scope>
    <source>
        <strain evidence="10 11">FJG1</strain>
    </source>
</reference>
<dbReference type="Gene3D" id="3.40.50.150">
    <property type="entry name" value="Vaccinia Virus protein VP39"/>
    <property type="match status" value="1"/>
</dbReference>
<keyword evidence="2" id="KW-0949">S-adenosyl-L-methionine</keyword>
<name>A0A126T2R7_9GAMM</name>
<dbReference type="PANTHER" id="PTHR43675:SF8">
    <property type="entry name" value="ARSENITE METHYLTRANSFERASE"/>
    <property type="match status" value="1"/>
</dbReference>
<evidence type="ECO:0000259" key="9">
    <source>
        <dbReference type="Pfam" id="PF13847"/>
    </source>
</evidence>
<evidence type="ECO:0000256" key="5">
    <source>
        <dbReference type="ARBA" id="ARBA00034545"/>
    </source>
</evidence>
<proteinExistence type="inferred from homology"/>
<dbReference type="InterPro" id="IPR025714">
    <property type="entry name" value="Methyltranfer_dom"/>
</dbReference>
<comment type="similarity">
    <text evidence="3">Belongs to the methyltransferase superfamily. Arsenite methyltransferase family.</text>
</comment>
<evidence type="ECO:0000256" key="1">
    <source>
        <dbReference type="ARBA" id="ARBA00022679"/>
    </source>
</evidence>
<organism evidence="10 11">
    <name type="scientific">Methylomonas denitrificans</name>
    <dbReference type="NCBI Taxonomy" id="1538553"/>
    <lineage>
        <taxon>Bacteria</taxon>
        <taxon>Pseudomonadati</taxon>
        <taxon>Pseudomonadota</taxon>
        <taxon>Gammaproteobacteria</taxon>
        <taxon>Methylococcales</taxon>
        <taxon>Methylococcaceae</taxon>
        <taxon>Methylomonas</taxon>
    </lineage>
</organism>
<dbReference type="SUPFAM" id="SSF53335">
    <property type="entry name" value="S-adenosyl-L-methionine-dependent methyltransferases"/>
    <property type="match status" value="1"/>
</dbReference>
<dbReference type="KEGG" id="mdn:JT25_007720"/>
<protein>
    <recommendedName>
        <fullName evidence="5">Arsenite methyltransferase</fullName>
        <ecNumber evidence="4">2.1.1.137</ecNumber>
    </recommendedName>
</protein>
<dbReference type="GO" id="GO:0032259">
    <property type="term" value="P:methylation"/>
    <property type="evidence" value="ECO:0007669"/>
    <property type="project" value="UniProtKB-KW"/>
</dbReference>
<evidence type="ECO:0000256" key="4">
    <source>
        <dbReference type="ARBA" id="ARBA00034521"/>
    </source>
</evidence>
<dbReference type="InterPro" id="IPR026669">
    <property type="entry name" value="Arsenite_MeTrfase-like"/>
</dbReference>
<sequence>MNTSIEISESVRHYYGEVLQASSDLKTSACCSIDAMPAYLKALLAGLHPEVLERFYGCGSPLPPALQGKTVLDLGCGSGRDCYLLSTLVGPSGRVIGVDMTPEQLDVALRHRDWHAERLGYANVEFLQGHIEDLSAIGIADNSIDAVVSNCVINLSPEKTKVLAEIFRVLKPGGELYFSDVFADRRIPVELRQDPVLLGECLGGALYWEDFRRILQGLGCPDVRVVKQNAISLDDPEVAAKIGMVNFKSVTVRAFKLELEDRCEDYGQVACYLGTIAEHPHAFALDDHHYFETGRPLRVCGNTADMLAGTRYAAHFQVLGDQSRHFGLFDCAPGPQGETAKADGACC</sequence>
<keyword evidence="10" id="KW-0489">Methyltransferase</keyword>
<dbReference type="EMBL" id="CP014476">
    <property type="protein sequence ID" value="AMK76380.1"/>
    <property type="molecule type" value="Genomic_DNA"/>
</dbReference>
<dbReference type="Gene3D" id="3.40.5.100">
    <property type="match status" value="1"/>
</dbReference>
<dbReference type="CDD" id="cd02440">
    <property type="entry name" value="AdoMet_MTases"/>
    <property type="match status" value="1"/>
</dbReference>
<evidence type="ECO:0000256" key="3">
    <source>
        <dbReference type="ARBA" id="ARBA00034487"/>
    </source>
</evidence>
<accession>A0A126T2R7</accession>
<comment type="catalytic activity">
    <reaction evidence="6">
        <text>arsenic triglutathione + [thioredoxin]-dithiol + S-adenosyl-L-methionine + 2 H2O = methylarsonous acid + [thioredoxin]-disulfide + 3 glutathione + S-adenosyl-L-homocysteine + H(+)</text>
        <dbReference type="Rhea" id="RHEA:69460"/>
        <dbReference type="Rhea" id="RHEA-COMP:10698"/>
        <dbReference type="Rhea" id="RHEA-COMP:10700"/>
        <dbReference type="ChEBI" id="CHEBI:15377"/>
        <dbReference type="ChEBI" id="CHEBI:15378"/>
        <dbReference type="ChEBI" id="CHEBI:17826"/>
        <dbReference type="ChEBI" id="CHEBI:29950"/>
        <dbReference type="ChEBI" id="CHEBI:50058"/>
        <dbReference type="ChEBI" id="CHEBI:57856"/>
        <dbReference type="ChEBI" id="CHEBI:57925"/>
        <dbReference type="ChEBI" id="CHEBI:59789"/>
        <dbReference type="ChEBI" id="CHEBI:183640"/>
        <dbReference type="EC" id="2.1.1.137"/>
    </reaction>
</comment>
<dbReference type="RefSeq" id="WP_062328170.1">
    <property type="nucleotide sequence ID" value="NZ_CP014476.1"/>
</dbReference>
<evidence type="ECO:0000256" key="6">
    <source>
        <dbReference type="ARBA" id="ARBA00047941"/>
    </source>
</evidence>
<comment type="catalytic activity">
    <reaction evidence="7">
        <text>arsenic triglutathione + 2 [thioredoxin]-dithiol + 2 S-adenosyl-L-methionine + H2O = dimethylarsinous acid + 2 [thioredoxin]-disulfide + 3 glutathione + 2 S-adenosyl-L-homocysteine + 2 H(+)</text>
        <dbReference type="Rhea" id="RHEA:69464"/>
        <dbReference type="Rhea" id="RHEA-COMP:10698"/>
        <dbReference type="Rhea" id="RHEA-COMP:10700"/>
        <dbReference type="ChEBI" id="CHEBI:15377"/>
        <dbReference type="ChEBI" id="CHEBI:15378"/>
        <dbReference type="ChEBI" id="CHEBI:23808"/>
        <dbReference type="ChEBI" id="CHEBI:29950"/>
        <dbReference type="ChEBI" id="CHEBI:50058"/>
        <dbReference type="ChEBI" id="CHEBI:57856"/>
        <dbReference type="ChEBI" id="CHEBI:57925"/>
        <dbReference type="ChEBI" id="CHEBI:59789"/>
        <dbReference type="ChEBI" id="CHEBI:183640"/>
        <dbReference type="EC" id="2.1.1.137"/>
    </reaction>
</comment>
<dbReference type="STRING" id="1538553.JT25_007720"/>
<dbReference type="EC" id="2.1.1.137" evidence="4"/>
<dbReference type="Pfam" id="PF13847">
    <property type="entry name" value="Methyltransf_31"/>
    <property type="match status" value="1"/>
</dbReference>
<feature type="domain" description="Methyltransferase" evidence="9">
    <location>
        <begin position="68"/>
        <end position="216"/>
    </location>
</feature>
<dbReference type="Proteomes" id="UP000030512">
    <property type="component" value="Chromosome"/>
</dbReference>
<dbReference type="InterPro" id="IPR029063">
    <property type="entry name" value="SAM-dependent_MTases_sf"/>
</dbReference>
<dbReference type="AlphaFoldDB" id="A0A126T2R7"/>
<evidence type="ECO:0000256" key="8">
    <source>
        <dbReference type="ARBA" id="ARBA00048428"/>
    </source>
</evidence>
<evidence type="ECO:0000256" key="7">
    <source>
        <dbReference type="ARBA" id="ARBA00047943"/>
    </source>
</evidence>
<evidence type="ECO:0000256" key="2">
    <source>
        <dbReference type="ARBA" id="ARBA00022691"/>
    </source>
</evidence>
<dbReference type="GO" id="GO:0030791">
    <property type="term" value="F:arsenite methyltransferase activity"/>
    <property type="evidence" value="ECO:0007669"/>
    <property type="project" value="UniProtKB-EC"/>
</dbReference>
<keyword evidence="11" id="KW-1185">Reference proteome</keyword>
<comment type="catalytic activity">
    <reaction evidence="8">
        <text>arsenic triglutathione + 3 [thioredoxin]-dithiol + 3 S-adenosyl-L-methionine = trimethylarsine + 3 [thioredoxin]-disulfide + 3 glutathione + 3 S-adenosyl-L-homocysteine + 3 H(+)</text>
        <dbReference type="Rhea" id="RHEA:69432"/>
        <dbReference type="Rhea" id="RHEA-COMP:10698"/>
        <dbReference type="Rhea" id="RHEA-COMP:10700"/>
        <dbReference type="ChEBI" id="CHEBI:15378"/>
        <dbReference type="ChEBI" id="CHEBI:27130"/>
        <dbReference type="ChEBI" id="CHEBI:29950"/>
        <dbReference type="ChEBI" id="CHEBI:50058"/>
        <dbReference type="ChEBI" id="CHEBI:57856"/>
        <dbReference type="ChEBI" id="CHEBI:57925"/>
        <dbReference type="ChEBI" id="CHEBI:59789"/>
        <dbReference type="ChEBI" id="CHEBI:183640"/>
        <dbReference type="EC" id="2.1.1.137"/>
    </reaction>
</comment>
<gene>
    <name evidence="10" type="ORF">JT25_007720</name>
</gene>
<evidence type="ECO:0000313" key="11">
    <source>
        <dbReference type="Proteomes" id="UP000030512"/>
    </source>
</evidence>
<dbReference type="OrthoDB" id="9772751at2"/>
<dbReference type="PANTHER" id="PTHR43675">
    <property type="entry name" value="ARSENITE METHYLTRANSFERASE"/>
    <property type="match status" value="1"/>
</dbReference>
<keyword evidence="1 10" id="KW-0808">Transferase</keyword>